<keyword evidence="2" id="KW-1003">Cell membrane</keyword>
<evidence type="ECO:0000256" key="5">
    <source>
        <dbReference type="ARBA" id="ARBA00023136"/>
    </source>
</evidence>
<evidence type="ECO:0000256" key="3">
    <source>
        <dbReference type="ARBA" id="ARBA00022692"/>
    </source>
</evidence>
<evidence type="ECO:0000313" key="7">
    <source>
        <dbReference type="EMBL" id="MRG88180.1"/>
    </source>
</evidence>
<gene>
    <name evidence="7" type="ORF">GH754_18140</name>
</gene>
<accession>A0A6G1XBC5</accession>
<reference evidence="7 8" key="1">
    <citation type="submission" date="2019-11" db="EMBL/GenBank/DDBJ databases">
        <authorList>
            <person name="Li J."/>
        </authorList>
    </citation>
    <scope>NUCLEOTIDE SEQUENCE [LARGE SCALE GENOMIC DNA]</scope>
    <source>
        <strain evidence="7 8">J4</strain>
    </source>
</reference>
<dbReference type="InterPro" id="IPR002797">
    <property type="entry name" value="Polysacc_synth"/>
</dbReference>
<feature type="transmembrane region" description="Helical" evidence="6">
    <location>
        <begin position="496"/>
        <end position="517"/>
    </location>
</feature>
<dbReference type="InterPro" id="IPR024923">
    <property type="entry name" value="PG_synth_SpoVB"/>
</dbReference>
<dbReference type="CDD" id="cd13124">
    <property type="entry name" value="MATE_SpoVB_like"/>
    <property type="match status" value="1"/>
</dbReference>
<proteinExistence type="predicted"/>
<feature type="transmembrane region" description="Helical" evidence="6">
    <location>
        <begin position="376"/>
        <end position="397"/>
    </location>
</feature>
<evidence type="ECO:0000256" key="2">
    <source>
        <dbReference type="ARBA" id="ARBA00022475"/>
    </source>
</evidence>
<dbReference type="AlphaFoldDB" id="A0A6G1XBC5"/>
<keyword evidence="3 6" id="KW-0812">Transmembrane</keyword>
<keyword evidence="5 6" id="KW-0472">Membrane</keyword>
<dbReference type="PANTHER" id="PTHR30250">
    <property type="entry name" value="PST FAMILY PREDICTED COLANIC ACID TRANSPORTER"/>
    <property type="match status" value="1"/>
</dbReference>
<dbReference type="GO" id="GO:0005886">
    <property type="term" value="C:plasma membrane"/>
    <property type="evidence" value="ECO:0007669"/>
    <property type="project" value="UniProtKB-SubCell"/>
</dbReference>
<dbReference type="EMBL" id="WJNH01000017">
    <property type="protein sequence ID" value="MRG88180.1"/>
    <property type="molecule type" value="Genomic_DNA"/>
</dbReference>
<feature type="transmembrane region" description="Helical" evidence="6">
    <location>
        <begin position="135"/>
        <end position="155"/>
    </location>
</feature>
<evidence type="ECO:0000256" key="4">
    <source>
        <dbReference type="ARBA" id="ARBA00022989"/>
    </source>
</evidence>
<name>A0A6G1XBC5_9BACI</name>
<feature type="transmembrane region" description="Helical" evidence="6">
    <location>
        <begin position="58"/>
        <end position="79"/>
    </location>
</feature>
<organism evidence="7 8">
    <name type="scientific">Salinibacillus xinjiangensis</name>
    <dbReference type="NCBI Taxonomy" id="1229268"/>
    <lineage>
        <taxon>Bacteria</taxon>
        <taxon>Bacillati</taxon>
        <taxon>Bacillota</taxon>
        <taxon>Bacilli</taxon>
        <taxon>Bacillales</taxon>
        <taxon>Bacillaceae</taxon>
        <taxon>Salinibacillus</taxon>
    </lineage>
</organism>
<dbReference type="InterPro" id="IPR050833">
    <property type="entry name" value="Poly_Biosynth_Transport"/>
</dbReference>
<dbReference type="PANTHER" id="PTHR30250:SF29">
    <property type="entry name" value="POLYSACCHARIDE BIOSYNTHESIS PROTEIN C-TERMINAL DOMAIN-CONTAINING PROTEIN"/>
    <property type="match status" value="1"/>
</dbReference>
<keyword evidence="4 6" id="KW-1133">Transmembrane helix</keyword>
<dbReference type="Proteomes" id="UP000480185">
    <property type="component" value="Unassembled WGS sequence"/>
</dbReference>
<feature type="transmembrane region" description="Helical" evidence="6">
    <location>
        <begin position="247"/>
        <end position="268"/>
    </location>
</feature>
<evidence type="ECO:0000256" key="1">
    <source>
        <dbReference type="ARBA" id="ARBA00004651"/>
    </source>
</evidence>
<comment type="subcellular location">
    <subcellularLocation>
        <location evidence="1">Cell membrane</location>
        <topology evidence="1">Multi-pass membrane protein</topology>
    </subcellularLocation>
</comment>
<feature type="transmembrane region" description="Helical" evidence="6">
    <location>
        <begin position="427"/>
        <end position="449"/>
    </location>
</feature>
<dbReference type="PIRSF" id="PIRSF038958">
    <property type="entry name" value="PG_synth_SpoVB"/>
    <property type="match status" value="1"/>
</dbReference>
<feature type="transmembrane region" description="Helical" evidence="6">
    <location>
        <begin position="461"/>
        <end position="484"/>
    </location>
</feature>
<protein>
    <submittedName>
        <fullName evidence="7">Oligosaccharide flippase family protein</fullName>
    </submittedName>
</protein>
<evidence type="ECO:0000256" key="6">
    <source>
        <dbReference type="SAM" id="Phobius"/>
    </source>
</evidence>
<feature type="transmembrane region" description="Helical" evidence="6">
    <location>
        <begin position="341"/>
        <end position="364"/>
    </location>
</feature>
<comment type="caution">
    <text evidence="7">The sequence shown here is derived from an EMBL/GenBank/DDBJ whole genome shotgun (WGS) entry which is preliminary data.</text>
</comment>
<feature type="transmembrane region" description="Helical" evidence="6">
    <location>
        <begin position="100"/>
        <end position="123"/>
    </location>
</feature>
<feature type="transmembrane region" description="Helical" evidence="6">
    <location>
        <begin position="300"/>
        <end position="320"/>
    </location>
</feature>
<sequence length="548" mass="61302">MVSNRRWLVFKQSRRANIMSHKQLLRGALLLTAAGIFGKILSAGYRVPLQNLTGDEGFYIYQQVYPFITIAWILSIYGYPAAISKLVIEQEGGKRSTVTFYLPIFMFIFILNGLFFSILYFGADQLAHWMGDRHLTGPIQFTSVLFLLISFTSFLRGSFQSTGDMRPTAISQTVEQLFRVGFILWFTYVLLQQGKDLYEVGSAAAISSSIGALAAILTLIFSGIMLYRLKEMNVTTKMVAIKKVVKVLFETSLVVGLNFMLLILLQIADVFTMIHGLQQNGLSLLEAKMEKGVFDRGQPLVQLGVVFGSSLSLALVPAISNSKVNEQNKLETKAVKRALKLTAIFSAAATVGLMVLMPSVNLLLYKTESGTLTLQVFSLMILLVSLTLTLSTFLQGLGFMKRQALLFGIAVLIKWLFNQLLIPSIGILGGALASVFSVIFLVLAFGFLLKKYTRVCFGDILPWKSLLLGLIIMAFIVFISQQAYSYWLDIQERFDLMLATIITCGLGALAFFGVLLVTNTFSRSELRQFPYGDRLVRMTVRRRKYWRK</sequence>
<feature type="transmembrane region" description="Helical" evidence="6">
    <location>
        <begin position="203"/>
        <end position="227"/>
    </location>
</feature>
<evidence type="ECO:0000313" key="8">
    <source>
        <dbReference type="Proteomes" id="UP000480185"/>
    </source>
</evidence>
<keyword evidence="8" id="KW-1185">Reference proteome</keyword>
<dbReference type="OrthoDB" id="9775950at2"/>
<feature type="transmembrane region" description="Helical" evidence="6">
    <location>
        <begin position="176"/>
        <end position="191"/>
    </location>
</feature>
<dbReference type="Pfam" id="PF01943">
    <property type="entry name" value="Polysacc_synt"/>
    <property type="match status" value="1"/>
</dbReference>
<feature type="transmembrane region" description="Helical" evidence="6">
    <location>
        <begin position="404"/>
        <end position="421"/>
    </location>
</feature>